<dbReference type="RefSeq" id="WP_203367827.1">
    <property type="nucleotide sequence ID" value="NZ_WSFT01000053.1"/>
</dbReference>
<feature type="domain" description="LysM" evidence="1">
    <location>
        <begin position="47"/>
        <end position="97"/>
    </location>
</feature>
<reference evidence="2" key="1">
    <citation type="submission" date="2019-12" db="EMBL/GenBank/DDBJ databases">
        <title>Clostridiaceae gen. nov. sp. nov., isolated from sediment in Xinjiang, China.</title>
        <authorList>
            <person name="Zhang R."/>
        </authorList>
    </citation>
    <scope>NUCLEOTIDE SEQUENCE</scope>
    <source>
        <strain evidence="2">D2Q-11</strain>
    </source>
</reference>
<evidence type="ECO:0000259" key="1">
    <source>
        <dbReference type="PROSITE" id="PS51782"/>
    </source>
</evidence>
<comment type="caution">
    <text evidence="2">The sequence shown here is derived from an EMBL/GenBank/DDBJ whole genome shotgun (WGS) entry which is preliminary data.</text>
</comment>
<dbReference type="CDD" id="cd00118">
    <property type="entry name" value="LysM"/>
    <property type="match status" value="1"/>
</dbReference>
<keyword evidence="3" id="KW-1185">Reference proteome</keyword>
<dbReference type="AlphaFoldDB" id="A0A942UZK8"/>
<name>A0A942UZK8_9FIRM</name>
<protein>
    <submittedName>
        <fullName evidence="2">LysM peptidoglycan-binding domain-containing protein</fullName>
    </submittedName>
</protein>
<proteinExistence type="predicted"/>
<organism evidence="2 3">
    <name type="scientific">Anaeromonas frigoriresistens</name>
    <dbReference type="NCBI Taxonomy" id="2683708"/>
    <lineage>
        <taxon>Bacteria</taxon>
        <taxon>Bacillati</taxon>
        <taxon>Bacillota</taxon>
        <taxon>Tissierellia</taxon>
        <taxon>Tissierellales</taxon>
        <taxon>Thermohalobacteraceae</taxon>
        <taxon>Anaeromonas</taxon>
    </lineage>
</organism>
<evidence type="ECO:0000313" key="3">
    <source>
        <dbReference type="Proteomes" id="UP000724672"/>
    </source>
</evidence>
<dbReference type="Pfam" id="PF01476">
    <property type="entry name" value="LysM"/>
    <property type="match status" value="1"/>
</dbReference>
<dbReference type="InterPro" id="IPR018392">
    <property type="entry name" value="LysM"/>
</dbReference>
<gene>
    <name evidence="2" type="ORF">GOQ27_15705</name>
</gene>
<sequence>MQTKRIVIVNKFRFTTFLSVTLLLLTLLINGLLNIVVAQENTYEDYYKVFVREGDTIWEIAHDHNPYGEDVRKIVYEIEKMNNLESQYIRPGDIIKVPRN</sequence>
<dbReference type="InterPro" id="IPR036779">
    <property type="entry name" value="LysM_dom_sf"/>
</dbReference>
<dbReference type="SUPFAM" id="SSF54106">
    <property type="entry name" value="LysM domain"/>
    <property type="match status" value="1"/>
</dbReference>
<dbReference type="Gene3D" id="3.10.350.10">
    <property type="entry name" value="LysM domain"/>
    <property type="match status" value="1"/>
</dbReference>
<accession>A0A942UZK8</accession>
<evidence type="ECO:0000313" key="2">
    <source>
        <dbReference type="EMBL" id="MBS4539921.1"/>
    </source>
</evidence>
<dbReference type="PROSITE" id="PS51782">
    <property type="entry name" value="LYSM"/>
    <property type="match status" value="1"/>
</dbReference>
<dbReference type="Proteomes" id="UP000724672">
    <property type="component" value="Unassembled WGS sequence"/>
</dbReference>
<dbReference type="EMBL" id="WSFT01000053">
    <property type="protein sequence ID" value="MBS4539921.1"/>
    <property type="molecule type" value="Genomic_DNA"/>
</dbReference>